<accession>A0A3S8RL04</accession>
<feature type="transmembrane region" description="Helical" evidence="1">
    <location>
        <begin position="116"/>
        <end position="133"/>
    </location>
</feature>
<gene>
    <name evidence="2" type="ORF">EEI45_01295</name>
</gene>
<keyword evidence="3" id="KW-1185">Reference proteome</keyword>
<evidence type="ECO:0000313" key="3">
    <source>
        <dbReference type="Proteomes" id="UP000278804"/>
    </source>
</evidence>
<evidence type="ECO:0000256" key="1">
    <source>
        <dbReference type="SAM" id="Phobius"/>
    </source>
</evidence>
<feature type="transmembrane region" description="Helical" evidence="1">
    <location>
        <begin position="15"/>
        <end position="36"/>
    </location>
</feature>
<sequence length="136" mass="15082">MEIFNTRSLTQKQRFNVALLVGVVSAVVLGIVSGIFRNKVANFSLVIVGVGYLIALAIQKFGRGVQMKFSIIAALFTLLAIIISDVVTVMGIAGLFELSSYQIIFKYAAQNEIHSVLWIAYRLLAIYISYNYSRII</sequence>
<dbReference type="RefSeq" id="WP_125163827.1">
    <property type="nucleotide sequence ID" value="NZ_CP034234.1"/>
</dbReference>
<proteinExistence type="predicted"/>
<organism evidence="2 3">
    <name type="scientific">Erysipelothrix piscisicarius</name>
    <dbReference type="NCBI Taxonomy" id="2485784"/>
    <lineage>
        <taxon>Bacteria</taxon>
        <taxon>Bacillati</taxon>
        <taxon>Bacillota</taxon>
        <taxon>Erysipelotrichia</taxon>
        <taxon>Erysipelotrichales</taxon>
        <taxon>Erysipelotrichaceae</taxon>
        <taxon>Erysipelothrix</taxon>
    </lineage>
</organism>
<dbReference type="EMBL" id="CP034234">
    <property type="protein sequence ID" value="AZK43608.1"/>
    <property type="molecule type" value="Genomic_DNA"/>
</dbReference>
<feature type="transmembrane region" description="Helical" evidence="1">
    <location>
        <begin position="42"/>
        <end position="59"/>
    </location>
</feature>
<reference evidence="2 3" key="1">
    <citation type="journal article" date="2020" name="Int. J. Syst. Evol. Microbiol.">
        <title>Description of Erysipelothrix piscisicarius sp. nov., an emergent fish pathogen, and assessment of virulence using a tiger barb (Puntigrus tetrazona) infection model.</title>
        <authorList>
            <person name="Pomaranski E.K."/>
            <person name="Griffin M.J."/>
            <person name="Camus A.C."/>
            <person name="Armwood A.R."/>
            <person name="Shelley J."/>
            <person name="Waldbieser G.C."/>
            <person name="LaFrentz B.R."/>
            <person name="Garcia J.C."/>
            <person name="Yanong R."/>
            <person name="Soto E."/>
        </authorList>
    </citation>
    <scope>NUCLEOTIDE SEQUENCE [LARGE SCALE GENOMIC DNA]</scope>
    <source>
        <strain evidence="2 3">15TAL0474</strain>
    </source>
</reference>
<dbReference type="AlphaFoldDB" id="A0A3S8RL04"/>
<keyword evidence="1" id="KW-1133">Transmembrane helix</keyword>
<feature type="transmembrane region" description="Helical" evidence="1">
    <location>
        <begin position="71"/>
        <end position="96"/>
    </location>
</feature>
<protein>
    <submittedName>
        <fullName evidence="2">Uncharacterized protein</fullName>
    </submittedName>
</protein>
<name>A0A3S8RL04_9FIRM</name>
<dbReference type="Proteomes" id="UP000278804">
    <property type="component" value="Chromosome"/>
</dbReference>
<evidence type="ECO:0000313" key="2">
    <source>
        <dbReference type="EMBL" id="AZK43608.1"/>
    </source>
</evidence>
<keyword evidence="1" id="KW-0472">Membrane</keyword>
<dbReference type="KEGG" id="eri:EEI45_01295"/>
<keyword evidence="1" id="KW-0812">Transmembrane</keyword>